<evidence type="ECO:0000256" key="6">
    <source>
        <dbReference type="ARBA" id="ARBA00023014"/>
    </source>
</evidence>
<evidence type="ECO:0000313" key="8">
    <source>
        <dbReference type="EMBL" id="GAA0533570.1"/>
    </source>
</evidence>
<evidence type="ECO:0000256" key="4">
    <source>
        <dbReference type="ARBA" id="ARBA00023002"/>
    </source>
</evidence>
<keyword evidence="6" id="KW-0411">Iron-sulfur</keyword>
<dbReference type="EMBL" id="BAAAEN010000045">
    <property type="protein sequence ID" value="GAA0533570.1"/>
    <property type="molecule type" value="Genomic_DNA"/>
</dbReference>
<evidence type="ECO:0000256" key="5">
    <source>
        <dbReference type="ARBA" id="ARBA00023004"/>
    </source>
</evidence>
<dbReference type="PANTHER" id="PTHR43756:SF1">
    <property type="entry name" value="3-PHENYLPROPIONATE_CINNAMIC ACID DIOXYGENASE SUBUNIT ALPHA"/>
    <property type="match status" value="1"/>
</dbReference>
<dbReference type="InterPro" id="IPR015879">
    <property type="entry name" value="Ring_hydroxy_dOase_asu_C_dom"/>
</dbReference>
<evidence type="ECO:0000256" key="2">
    <source>
        <dbReference type="ARBA" id="ARBA00022714"/>
    </source>
</evidence>
<reference evidence="9" key="1">
    <citation type="journal article" date="2019" name="Int. J. Syst. Evol. Microbiol.">
        <title>The Global Catalogue of Microorganisms (GCM) 10K type strain sequencing project: providing services to taxonomists for standard genome sequencing and annotation.</title>
        <authorList>
            <consortium name="The Broad Institute Genomics Platform"/>
            <consortium name="The Broad Institute Genome Sequencing Center for Infectious Disease"/>
            <person name="Wu L."/>
            <person name="Ma J."/>
        </authorList>
    </citation>
    <scope>NUCLEOTIDE SEQUENCE [LARGE SCALE GENOMIC DNA]</scope>
    <source>
        <strain evidence="9">JCM 14330</strain>
    </source>
</reference>
<proteinExistence type="inferred from homology"/>
<feature type="domain" description="Rieske" evidence="7">
    <location>
        <begin position="50"/>
        <end position="150"/>
    </location>
</feature>
<dbReference type="PROSITE" id="PS51296">
    <property type="entry name" value="RIESKE"/>
    <property type="match status" value="1"/>
</dbReference>
<keyword evidence="5" id="KW-0408">Iron</keyword>
<keyword evidence="2" id="KW-0001">2Fe-2S</keyword>
<evidence type="ECO:0000313" key="9">
    <source>
        <dbReference type="Proteomes" id="UP001501706"/>
    </source>
</evidence>
<evidence type="ECO:0000256" key="1">
    <source>
        <dbReference type="ARBA" id="ARBA00008751"/>
    </source>
</evidence>
<name>A0ABP3N1S9_9BURK</name>
<evidence type="ECO:0000259" key="7">
    <source>
        <dbReference type="PROSITE" id="PS51296"/>
    </source>
</evidence>
<organism evidence="8 9">
    <name type="scientific">Pigmentiphaga daeguensis</name>
    <dbReference type="NCBI Taxonomy" id="414049"/>
    <lineage>
        <taxon>Bacteria</taxon>
        <taxon>Pseudomonadati</taxon>
        <taxon>Pseudomonadota</taxon>
        <taxon>Betaproteobacteria</taxon>
        <taxon>Burkholderiales</taxon>
        <taxon>Alcaligenaceae</taxon>
        <taxon>Pigmentiphaga</taxon>
    </lineage>
</organism>
<gene>
    <name evidence="8" type="primary">benA_5</name>
    <name evidence="8" type="ORF">GCM10009097_58520</name>
</gene>
<dbReference type="InterPro" id="IPR017941">
    <property type="entry name" value="Rieske_2Fe-2S"/>
</dbReference>
<dbReference type="Gene3D" id="2.102.10.10">
    <property type="entry name" value="Rieske [2Fe-2S] iron-sulphur domain"/>
    <property type="match status" value="1"/>
</dbReference>
<dbReference type="SUPFAM" id="SSF55961">
    <property type="entry name" value="Bet v1-like"/>
    <property type="match status" value="1"/>
</dbReference>
<keyword evidence="9" id="KW-1185">Reference proteome</keyword>
<evidence type="ECO:0000256" key="3">
    <source>
        <dbReference type="ARBA" id="ARBA00022723"/>
    </source>
</evidence>
<dbReference type="Gene3D" id="3.90.380.10">
    <property type="entry name" value="Naphthalene 1,2-dioxygenase Alpha Subunit, Chain A, domain 1"/>
    <property type="match status" value="1"/>
</dbReference>
<comment type="similarity">
    <text evidence="1">Belongs to the bacterial ring-hydroxylating dioxygenase alpha subunit family.</text>
</comment>
<dbReference type="InterPro" id="IPR001663">
    <property type="entry name" value="Rng_hydr_dOase-A"/>
</dbReference>
<dbReference type="PRINTS" id="PR00090">
    <property type="entry name" value="RNGDIOXGNASE"/>
</dbReference>
<dbReference type="Pfam" id="PF00848">
    <property type="entry name" value="Ring_hydroxyl_A"/>
    <property type="match status" value="1"/>
</dbReference>
<dbReference type="PANTHER" id="PTHR43756">
    <property type="entry name" value="CHOLINE MONOOXYGENASE, CHLOROPLASTIC"/>
    <property type="match status" value="1"/>
</dbReference>
<keyword evidence="4" id="KW-0560">Oxidoreductase</keyword>
<dbReference type="SUPFAM" id="SSF50022">
    <property type="entry name" value="ISP domain"/>
    <property type="match status" value="1"/>
</dbReference>
<dbReference type="InterPro" id="IPR036922">
    <property type="entry name" value="Rieske_2Fe-2S_sf"/>
</dbReference>
<sequence length="453" mass="50836">MRTDLDSLASRLAACVDDRLPQGIFRVHRAAFVDPQIFELEQRYIFERTWCFLGHESQLHQPHDFITTQIGSTPILVSRDGEGRLGAFVNACRHKGALLCSREQGRARAHVCPYHGWVFDSAGKNTLLKYGASAGYSEAFLKDDHHLIPIAHLGNYRGFLFGSLNRDVPELAAFLGSAATLIDLIVDQSPHGVELVPGRTLYTYEGNWKLQLDNGVDPYHLSEAHASFLDVQARRRKGMGNVDSRSFDWSRRDGLPAGAINFDHGHSAVWLEQPEPDKRPIYPAIDEIRSRVGNTRADWMLKGRNVGIFPNMQIADAISPMLRIFRPLAVNLTEMRAYCIAPVGEPTAQRAWRLRQYEDFFNPGGMATPDDAVLYEDCQRGLSAMPLDYLQGTSRGMGFQQSHADEVVSTLGIQPVSSALGRYDTYSEVAFQGPYREWQRLLLAGVKGERPYE</sequence>
<protein>
    <submittedName>
        <fullName evidence="8">Benzoate 1,2-dioxygenase large subunit</fullName>
    </submittedName>
</protein>
<dbReference type="Pfam" id="PF00355">
    <property type="entry name" value="Rieske"/>
    <property type="match status" value="1"/>
</dbReference>
<accession>A0ABP3N1S9</accession>
<keyword evidence="3" id="KW-0479">Metal-binding</keyword>
<dbReference type="Proteomes" id="UP001501706">
    <property type="component" value="Unassembled WGS sequence"/>
</dbReference>
<comment type="caution">
    <text evidence="8">The sequence shown here is derived from an EMBL/GenBank/DDBJ whole genome shotgun (WGS) entry which is preliminary data.</text>
</comment>